<dbReference type="InterPro" id="IPR023213">
    <property type="entry name" value="CAT-like_dom_sf"/>
</dbReference>
<evidence type="ECO:0000256" key="1">
    <source>
        <dbReference type="ARBA" id="ARBA00001957"/>
    </source>
</evidence>
<proteinExistence type="predicted"/>
<dbReference type="InterPro" id="IPR010071">
    <property type="entry name" value="AA_adenyl_dom"/>
</dbReference>
<dbReference type="Proteomes" id="UP001589810">
    <property type="component" value="Unassembled WGS sequence"/>
</dbReference>
<dbReference type="InterPro" id="IPR001242">
    <property type="entry name" value="Condensation_dom"/>
</dbReference>
<dbReference type="InterPro" id="IPR029058">
    <property type="entry name" value="AB_hydrolase_fold"/>
</dbReference>
<dbReference type="SMART" id="SM00824">
    <property type="entry name" value="PKS_TE"/>
    <property type="match status" value="1"/>
</dbReference>
<dbReference type="PANTHER" id="PTHR45527:SF1">
    <property type="entry name" value="FATTY ACID SYNTHASE"/>
    <property type="match status" value="1"/>
</dbReference>
<dbReference type="InterPro" id="IPR000873">
    <property type="entry name" value="AMP-dep_synth/lig_dom"/>
</dbReference>
<protein>
    <submittedName>
        <fullName evidence="5">Non-ribosomal peptide synthetase</fullName>
    </submittedName>
</protein>
<keyword evidence="2" id="KW-0596">Phosphopantetheine</keyword>
<dbReference type="Gene3D" id="3.30.300.30">
    <property type="match status" value="1"/>
</dbReference>
<evidence type="ECO:0000313" key="5">
    <source>
        <dbReference type="EMBL" id="MFC0542426.1"/>
    </source>
</evidence>
<dbReference type="InterPro" id="IPR025110">
    <property type="entry name" value="AMP-bd_C"/>
</dbReference>
<dbReference type="InterPro" id="IPR045851">
    <property type="entry name" value="AMP-bd_C_sf"/>
</dbReference>
<feature type="domain" description="Carrier" evidence="4">
    <location>
        <begin position="433"/>
        <end position="508"/>
    </location>
</feature>
<accession>A0ABV6MRG8</accession>
<dbReference type="InterPro" id="IPR020845">
    <property type="entry name" value="AMP-binding_CS"/>
</dbReference>
<dbReference type="Pfam" id="PF00975">
    <property type="entry name" value="Thioesterase"/>
    <property type="match status" value="1"/>
</dbReference>
<dbReference type="Pfam" id="PF00550">
    <property type="entry name" value="PP-binding"/>
    <property type="match status" value="2"/>
</dbReference>
<dbReference type="SUPFAM" id="SSF47336">
    <property type="entry name" value="ACP-like"/>
    <property type="match status" value="2"/>
</dbReference>
<gene>
    <name evidence="5" type="ORF">ACFFH7_13090</name>
</gene>
<dbReference type="InterPro" id="IPR020806">
    <property type="entry name" value="PKS_PP-bd"/>
</dbReference>
<dbReference type="InterPro" id="IPR036736">
    <property type="entry name" value="ACP-like_sf"/>
</dbReference>
<dbReference type="NCBIfam" id="TIGR01733">
    <property type="entry name" value="AA-adenyl-dom"/>
    <property type="match status" value="1"/>
</dbReference>
<evidence type="ECO:0000256" key="3">
    <source>
        <dbReference type="ARBA" id="ARBA00022553"/>
    </source>
</evidence>
<feature type="domain" description="Carrier" evidence="4">
    <location>
        <begin position="1425"/>
        <end position="1500"/>
    </location>
</feature>
<comment type="caution">
    <text evidence="5">The sequence shown here is derived from an EMBL/GenBank/DDBJ whole genome shotgun (WGS) entry which is preliminary data.</text>
</comment>
<dbReference type="Pfam" id="PF13193">
    <property type="entry name" value="AMP-binding_C"/>
    <property type="match status" value="1"/>
</dbReference>
<organism evidence="5 6">
    <name type="scientific">Kutzneria chonburiensis</name>
    <dbReference type="NCBI Taxonomy" id="1483604"/>
    <lineage>
        <taxon>Bacteria</taxon>
        <taxon>Bacillati</taxon>
        <taxon>Actinomycetota</taxon>
        <taxon>Actinomycetes</taxon>
        <taxon>Pseudonocardiales</taxon>
        <taxon>Pseudonocardiaceae</taxon>
        <taxon>Kutzneria</taxon>
    </lineage>
</organism>
<dbReference type="SUPFAM" id="SSF52777">
    <property type="entry name" value="CoA-dependent acyltransferases"/>
    <property type="match status" value="4"/>
</dbReference>
<dbReference type="InterPro" id="IPR001031">
    <property type="entry name" value="Thioesterase"/>
</dbReference>
<dbReference type="Gene3D" id="3.40.50.12780">
    <property type="entry name" value="N-terminal domain of ligase-like"/>
    <property type="match status" value="1"/>
</dbReference>
<dbReference type="Gene3D" id="3.30.559.10">
    <property type="entry name" value="Chloramphenicol acetyltransferase-like domain"/>
    <property type="match status" value="2"/>
</dbReference>
<keyword evidence="3" id="KW-0597">Phosphoprotein</keyword>
<reference evidence="5 6" key="1">
    <citation type="submission" date="2024-09" db="EMBL/GenBank/DDBJ databases">
        <authorList>
            <person name="Sun Q."/>
            <person name="Mori K."/>
        </authorList>
    </citation>
    <scope>NUCLEOTIDE SEQUENCE [LARGE SCALE GENOMIC DNA]</scope>
    <source>
        <strain evidence="5 6">TBRC 1432</strain>
    </source>
</reference>
<dbReference type="InterPro" id="IPR006162">
    <property type="entry name" value="Ppantetheine_attach_site"/>
</dbReference>
<dbReference type="PROSITE" id="PS50075">
    <property type="entry name" value="CARRIER"/>
    <property type="match status" value="2"/>
</dbReference>
<dbReference type="InterPro" id="IPR009081">
    <property type="entry name" value="PP-bd_ACP"/>
</dbReference>
<dbReference type="InterPro" id="IPR042099">
    <property type="entry name" value="ANL_N_sf"/>
</dbReference>
<dbReference type="InterPro" id="IPR020802">
    <property type="entry name" value="TesA-like"/>
</dbReference>
<dbReference type="Pfam" id="PF00501">
    <property type="entry name" value="AMP-binding"/>
    <property type="match status" value="1"/>
</dbReference>
<keyword evidence="6" id="KW-1185">Reference proteome</keyword>
<dbReference type="Pfam" id="PF00668">
    <property type="entry name" value="Condensation"/>
    <property type="match status" value="2"/>
</dbReference>
<dbReference type="RefSeq" id="WP_273940847.1">
    <property type="nucleotide sequence ID" value="NZ_CP097263.1"/>
</dbReference>
<evidence type="ECO:0000313" key="6">
    <source>
        <dbReference type="Proteomes" id="UP001589810"/>
    </source>
</evidence>
<dbReference type="SUPFAM" id="SSF53474">
    <property type="entry name" value="alpha/beta-Hydrolases"/>
    <property type="match status" value="1"/>
</dbReference>
<sequence>MSSTPAFDDVLPLTPLQEGMLFHALSGEDDVYTTQLVVRVRGPLDTAALRAAAEQLLRRHGNLRAGFRQRKTHQGIQVLHRNVTLPWRDIIATESDVDGILAAERAERFELAKPPALRFAVISLGGSEFCVVLTCHHILIDGWSAPLLLGELWTLYGGGTLPPVTPYRNYLAWLAKQDRAAAESAWAEALRGLAGPTKVAPELTGTVMPSAIDAELSEADTGRLLDANRANGLTLNAGIQGAWAVVLSELTGRDDVVFGAVVSGRPPEVPGIESMVGLFINTIPVRIIVDRALSPAENYVRAQAEQAKLLGHQHLRLADIQRAAGQGEMFDTVTVVLNYPLDETPAEPIRGVTVTDIAGYDAAHLPLRLTAGTRQGRLQLRLEYRPDAFPAETVQAVVDRLTDLLTRDDFGTPLAALALDAREAGEVAVEIAEPRTPQEEILCKVFAEILGVDQVRPDADFFALGGQSLSAVKLLSRIRTVFGAELPIRAVFDTPTAAGLASLVAAGGTTRPPVLARQRPEFVPLSFAQRRLWFLHRMEGPSASYNLTMALHLTGTLDLPALRAAIAKVLARHESLRTVFPDVDGQPYQRILADAEVPFSIVEMTPEALPKAAGYAFDLADEIPIRATLARISDTEHVLLLLVHHIASDGWSLAPLFRDLSAAYAGEDLPPLTVQYADYTLWQQEVLGADDDPASVLSGQLEHWRQALAGLPDAIELPTDRPRTTQATRGGDVVEFELGADVQAGIAQLARTTGTTAFMILQAALAALLNRLGAGTDIAIGTPVAGRLDEALDELVGFFVNTLVLRNDVSGDPTFTELLHRVRATDLAAYANQDVPFERLVEVVNPTRSLTHHPLFQVLLALQNNSDGELTLPGLTVRPHEVATGTTRFDLSFVLAEGDGIKGVLEYATDLFDRPTAQSIVDRFTRLVAAVVTAPQNRVSSVDVLTAVERTPLRGMDFVHELTTLPAAFEAQVRRTPTLPAVECGDETLTYAELNTRANRLAHRLIAQGARPGEYVAVTLRPSIELIIACLAILKSGAGYVPVDPGYPAERIDFILGDVSPVCVIDSVEVDLSADNPEVVVRPEDCAYVIYTSGSTGRPKGVVVPHRALLNLIAEYGRRFGDNPDRRVLTFVSPSFDVSMSELAQALFFGGCLVIPPAGADFGDYLAAKDITHATVPAAVLATVEPRELPKLEVLVTGGEPSRPEVIKAWSATRMLINAYGPTEATIESTFAIWGDEANPVLIGSPVNNVTAYVLDSRLTPVPVGVPGELYLAGAGLARGYLRRPGLTGERFIADPFAANGSRMYRTGDVVRRRADGQLEFVGRCDDQVKVRGLRIELGEVEAALARHPDIAAVAVAVHDAALVAYVVGNDLDPLALRRFVGASLPEYYVPSVFVPLAELPLTPNGKVDRRALPAPTHVATEGRGPRSPRELLLCQLFAEVLKVDSVSIDDNFFDLGGHSLLATQLVSKIGVVLGAQLSIRTLFDAATVAELSAQLDEGDERDPFAMLLPLRTGGDGFPLFCVHPVGGLSWCYSTLLRGLDRDTPVYGLQSRNLSGGEPPASLEELVGDYVDQIRKVQPTGPYHLLGWSMGGHLAHAVAAALQQSGDEVALLAALDAYPVEPSLRRPMSAAQVHEDLYAGYVRLGVASGEAPADRPAELIRLLGTDEEMRGFSEAQLARVLDATVANVVVTAHREPPVFDGDLLLVVATEDQRPWADPGLWAPHVRSVSQHPFHATHEQLLHADHGAAIGRLVATRMNQGEMR</sequence>
<evidence type="ECO:0000256" key="2">
    <source>
        <dbReference type="ARBA" id="ARBA00022450"/>
    </source>
</evidence>
<evidence type="ECO:0000259" key="4">
    <source>
        <dbReference type="PROSITE" id="PS50075"/>
    </source>
</evidence>
<dbReference type="PANTHER" id="PTHR45527">
    <property type="entry name" value="NONRIBOSOMAL PEPTIDE SYNTHETASE"/>
    <property type="match status" value="1"/>
</dbReference>
<name>A0ABV6MRG8_9PSEU</name>
<dbReference type="Gene3D" id="3.40.50.1820">
    <property type="entry name" value="alpha/beta hydrolase"/>
    <property type="match status" value="1"/>
</dbReference>
<dbReference type="EMBL" id="JBHLUD010000004">
    <property type="protein sequence ID" value="MFC0542426.1"/>
    <property type="molecule type" value="Genomic_DNA"/>
</dbReference>
<dbReference type="PROSITE" id="PS00455">
    <property type="entry name" value="AMP_BINDING"/>
    <property type="match status" value="1"/>
</dbReference>
<dbReference type="Gene3D" id="1.10.1200.10">
    <property type="entry name" value="ACP-like"/>
    <property type="match status" value="1"/>
</dbReference>
<dbReference type="Gene3D" id="3.30.559.30">
    <property type="entry name" value="Nonribosomal peptide synthetase, condensation domain"/>
    <property type="match status" value="2"/>
</dbReference>
<dbReference type="SMART" id="SM00823">
    <property type="entry name" value="PKS_PP"/>
    <property type="match status" value="2"/>
</dbReference>
<dbReference type="PROSITE" id="PS00012">
    <property type="entry name" value="PHOSPHOPANTETHEINE"/>
    <property type="match status" value="1"/>
</dbReference>
<comment type="cofactor">
    <cofactor evidence="1">
        <name>pantetheine 4'-phosphate</name>
        <dbReference type="ChEBI" id="CHEBI:47942"/>
    </cofactor>
</comment>
<dbReference type="CDD" id="cd19540">
    <property type="entry name" value="LCL_NRPS-like"/>
    <property type="match status" value="1"/>
</dbReference>
<dbReference type="SUPFAM" id="SSF56801">
    <property type="entry name" value="Acetyl-CoA synthetase-like"/>
    <property type="match status" value="1"/>
</dbReference>